<dbReference type="STRING" id="574651.SAMN04487968_101465"/>
<dbReference type="AlphaFoldDB" id="A0A1I1DS87"/>
<proteinExistence type="predicted"/>
<protein>
    <recommendedName>
        <fullName evidence="3">HEAT repeat-containing protein</fullName>
    </recommendedName>
</protein>
<dbReference type="InterPro" id="IPR016024">
    <property type="entry name" value="ARM-type_fold"/>
</dbReference>
<name>A0A1I1DS87_9ACTN</name>
<dbReference type="Proteomes" id="UP000198832">
    <property type="component" value="Unassembled WGS sequence"/>
</dbReference>
<dbReference type="InterPro" id="IPR011989">
    <property type="entry name" value="ARM-like"/>
</dbReference>
<evidence type="ECO:0008006" key="3">
    <source>
        <dbReference type="Google" id="ProtNLM"/>
    </source>
</evidence>
<evidence type="ECO:0000313" key="1">
    <source>
        <dbReference type="EMBL" id="SFB77714.1"/>
    </source>
</evidence>
<reference evidence="1 2" key="1">
    <citation type="submission" date="2016-10" db="EMBL/GenBank/DDBJ databases">
        <authorList>
            <person name="de Groot N.N."/>
        </authorList>
    </citation>
    <scope>NUCLEOTIDE SEQUENCE [LARGE SCALE GENOMIC DNA]</scope>
    <source>
        <strain evidence="1 2">CGMCC 1.7056</strain>
    </source>
</reference>
<evidence type="ECO:0000313" key="2">
    <source>
        <dbReference type="Proteomes" id="UP000198832"/>
    </source>
</evidence>
<dbReference type="SUPFAM" id="SSF48371">
    <property type="entry name" value="ARM repeat"/>
    <property type="match status" value="1"/>
</dbReference>
<gene>
    <name evidence="1" type="ORF">SAMN04487968_101465</name>
</gene>
<organism evidence="1 2">
    <name type="scientific">Nocardioides terrae</name>
    <dbReference type="NCBI Taxonomy" id="574651"/>
    <lineage>
        <taxon>Bacteria</taxon>
        <taxon>Bacillati</taxon>
        <taxon>Actinomycetota</taxon>
        <taxon>Actinomycetes</taxon>
        <taxon>Propionibacteriales</taxon>
        <taxon>Nocardioidaceae</taxon>
        <taxon>Nocardioides</taxon>
    </lineage>
</organism>
<dbReference type="Gene3D" id="1.25.10.10">
    <property type="entry name" value="Leucine-rich Repeat Variant"/>
    <property type="match status" value="1"/>
</dbReference>
<sequence>MLDDPDPIVRAGGVMELPELVADPPSDLVARVVLLSDDADDEVRDAACFVLGTQWDQRDSPALRKLVLGHLEGWADDGAPDALAEAVRRLTDPAGPGDDLFAGVAELHRRRSRDEDESDVIGWWRLMDRMLDLAPHRGHEFLDGTDRHLEGDPAAGRWLREQSALASLVAATEA</sequence>
<keyword evidence="2" id="KW-1185">Reference proteome</keyword>
<dbReference type="EMBL" id="FOLB01000001">
    <property type="protein sequence ID" value="SFB77714.1"/>
    <property type="molecule type" value="Genomic_DNA"/>
</dbReference>
<accession>A0A1I1DS87</accession>